<feature type="compositionally biased region" description="Basic and acidic residues" evidence="1">
    <location>
        <begin position="234"/>
        <end position="245"/>
    </location>
</feature>
<feature type="transmembrane region" description="Helical" evidence="2">
    <location>
        <begin position="573"/>
        <end position="592"/>
    </location>
</feature>
<dbReference type="EMBL" id="CDSF01000107">
    <property type="protein sequence ID" value="CEP01058.1"/>
    <property type="molecule type" value="Genomic_DNA"/>
</dbReference>
<feature type="transmembrane region" description="Helical" evidence="2">
    <location>
        <begin position="487"/>
        <end position="507"/>
    </location>
</feature>
<sequence length="617" mass="65385">MPELELRAADADCARVCATGQRSDPDRRARPGHSGYTRSGAAMAWKMAAVVCLVSALVLSANANRWPGSHEWRIISGCAESLRKCTEAIVDETQNTVVPEGRYPFIVKQMKQALTKFLHRETVVNDINTLAKLAACLKPFWTGSTSARKFFAGRNVNKKLRIHIRENIVNAVGEILNPGASTTAFGGIRHVVSMSASRNLGVNDTTKADAGLQLARGVSMPEFGGTLSEDEDVHIDVPDGQDDSKQGALEDPISDLSMVHHQEAPLAHSSANAVPVVSANRSALCHQPGGSNPPVDAQLSEEDVHEVPEGGSGTEHGAPDEDPISCVNSVREETTLALASQPMDPPTPLASGVDPAAIGQTTKAQDDQTKGNIAIGDTDALLVVRQAPWGVDRGCVLNEATRKAQAFEKPALALDGQVQTLLLGEHRNRSSLQACQQGLTSMQTQIGDARNDSHTADVSRRVYQVESGRAHPAAFAMSDSSRVRSKVLGAGLLASIIIGYGVGFRAAPGKDAPVSSGQPKRPSGIVSTVSTAIAGGIALKAFQSVAALEASKSSTSAVMHSAADRPARNSSTVYILASVSATLIILTVVLLVRFKRRLRELQLISVNYADCIECHHI</sequence>
<gene>
    <name evidence="3" type="ORF">PBRA_008370</name>
</gene>
<name>A0A0G4J0A2_PLABS</name>
<keyword evidence="2" id="KW-0472">Membrane</keyword>
<evidence type="ECO:0000256" key="1">
    <source>
        <dbReference type="SAM" id="MobiDB-lite"/>
    </source>
</evidence>
<dbReference type="AlphaFoldDB" id="A0A0G4J0A2"/>
<feature type="region of interest" description="Disordered" evidence="1">
    <location>
        <begin position="222"/>
        <end position="249"/>
    </location>
</feature>
<keyword evidence="2" id="KW-1133">Transmembrane helix</keyword>
<keyword evidence="2" id="KW-0812">Transmembrane</keyword>
<reference evidence="3 4" key="1">
    <citation type="submission" date="2015-02" db="EMBL/GenBank/DDBJ databases">
        <authorList>
            <person name="Chooi Y.-H."/>
        </authorList>
    </citation>
    <scope>NUCLEOTIDE SEQUENCE [LARGE SCALE GENOMIC DNA]</scope>
    <source>
        <strain evidence="3">E3</strain>
    </source>
</reference>
<organism evidence="3 4">
    <name type="scientific">Plasmodiophora brassicae</name>
    <name type="common">Clubroot disease agent</name>
    <dbReference type="NCBI Taxonomy" id="37360"/>
    <lineage>
        <taxon>Eukaryota</taxon>
        <taxon>Sar</taxon>
        <taxon>Rhizaria</taxon>
        <taxon>Endomyxa</taxon>
        <taxon>Phytomyxea</taxon>
        <taxon>Plasmodiophorida</taxon>
        <taxon>Plasmodiophoridae</taxon>
        <taxon>Plasmodiophora</taxon>
    </lineage>
</organism>
<keyword evidence="4" id="KW-1185">Reference proteome</keyword>
<evidence type="ECO:0000313" key="3">
    <source>
        <dbReference type="EMBL" id="CEP01058.1"/>
    </source>
</evidence>
<accession>A0A0G4J0A2</accession>
<dbReference type="Proteomes" id="UP000039324">
    <property type="component" value="Unassembled WGS sequence"/>
</dbReference>
<evidence type="ECO:0000256" key="2">
    <source>
        <dbReference type="SAM" id="Phobius"/>
    </source>
</evidence>
<proteinExistence type="predicted"/>
<feature type="region of interest" description="Disordered" evidence="1">
    <location>
        <begin position="283"/>
        <end position="321"/>
    </location>
</feature>
<protein>
    <submittedName>
        <fullName evidence="3">Uncharacterized protein</fullName>
    </submittedName>
</protein>
<evidence type="ECO:0000313" key="4">
    <source>
        <dbReference type="Proteomes" id="UP000039324"/>
    </source>
</evidence>